<comment type="caution">
    <text evidence="2">The sequence shown here is derived from an EMBL/GenBank/DDBJ whole genome shotgun (WGS) entry which is preliminary data.</text>
</comment>
<keyword evidence="1" id="KW-0732">Signal</keyword>
<organism evidence="2 3">
    <name type="scientific">Paenimyroides tangerinum</name>
    <dbReference type="NCBI Taxonomy" id="2488728"/>
    <lineage>
        <taxon>Bacteria</taxon>
        <taxon>Pseudomonadati</taxon>
        <taxon>Bacteroidota</taxon>
        <taxon>Flavobacteriia</taxon>
        <taxon>Flavobacteriales</taxon>
        <taxon>Flavobacteriaceae</taxon>
        <taxon>Paenimyroides</taxon>
    </lineage>
</organism>
<dbReference type="RefSeq" id="WP_125019300.1">
    <property type="nucleotide sequence ID" value="NZ_RQVQ01000021.1"/>
</dbReference>
<sequence length="261" mass="30325">MNKFFIILFLSFSSLIQAQDLDVELVKSIPNSKGIQFASFDHLGDFYLVKNNQLTKQTKEKSYNYSNLLYGEVTSIDIRNPFQILVFYKDFQSFVVLDNQLNEISNVNFSVQFPELDVISVSASNKNQYWVLDGISRRIFIFDVGQNILKPVSVPFENKFSDWNSNANSFFIESNQIIYTFDIYGKVSQNPFSTKFDKIDLISSTTFISQYSQDLFYHNLDSNQNLKINLKNNNIVSFQINNEILTIFTDTEINIYKLKLP</sequence>
<feature type="signal peptide" evidence="1">
    <location>
        <begin position="1"/>
        <end position="18"/>
    </location>
</feature>
<feature type="chain" id="PRO_5018235741" evidence="1">
    <location>
        <begin position="19"/>
        <end position="261"/>
    </location>
</feature>
<dbReference type="Proteomes" id="UP000275719">
    <property type="component" value="Unassembled WGS sequence"/>
</dbReference>
<protein>
    <submittedName>
        <fullName evidence="2">Uncharacterized protein</fullName>
    </submittedName>
</protein>
<evidence type="ECO:0000256" key="1">
    <source>
        <dbReference type="SAM" id="SignalP"/>
    </source>
</evidence>
<gene>
    <name evidence="2" type="ORF">EG240_10205</name>
</gene>
<evidence type="ECO:0000313" key="3">
    <source>
        <dbReference type="Proteomes" id="UP000275719"/>
    </source>
</evidence>
<reference evidence="2 3" key="1">
    <citation type="submission" date="2018-11" db="EMBL/GenBank/DDBJ databases">
        <title>Flavobacterium sp. nov., YIM 102701-2 draft genome.</title>
        <authorList>
            <person name="Li G."/>
            <person name="Jiang Y."/>
        </authorList>
    </citation>
    <scope>NUCLEOTIDE SEQUENCE [LARGE SCALE GENOMIC DNA]</scope>
    <source>
        <strain evidence="2 3">YIM 102701-2</strain>
    </source>
</reference>
<accession>A0A3P3W486</accession>
<name>A0A3P3W486_9FLAO</name>
<dbReference type="OrthoDB" id="1143207at2"/>
<evidence type="ECO:0000313" key="2">
    <source>
        <dbReference type="EMBL" id="RRJ89885.1"/>
    </source>
</evidence>
<proteinExistence type="predicted"/>
<dbReference type="EMBL" id="RQVQ01000021">
    <property type="protein sequence ID" value="RRJ89885.1"/>
    <property type="molecule type" value="Genomic_DNA"/>
</dbReference>
<dbReference type="AlphaFoldDB" id="A0A3P3W486"/>
<keyword evidence="3" id="KW-1185">Reference proteome</keyword>